<feature type="transmembrane region" description="Helical" evidence="2">
    <location>
        <begin position="335"/>
        <end position="357"/>
    </location>
</feature>
<feature type="compositionally biased region" description="Low complexity" evidence="1">
    <location>
        <begin position="244"/>
        <end position="254"/>
    </location>
</feature>
<evidence type="ECO:0000313" key="3">
    <source>
        <dbReference type="EMBL" id="ETO27995.1"/>
    </source>
</evidence>
<comment type="caution">
    <text evidence="3">The sequence shown here is derived from an EMBL/GenBank/DDBJ whole genome shotgun (WGS) entry which is preliminary data.</text>
</comment>
<sequence>MTVLNGNSESGQNILFPFYFVCIGVLLVFFVVHLSTIRDELKKQRRGSRSPRQGSASAQFALGEYWTCCTWLRGITYTQLIHGFSILSIVFGLVFLLFSVLLYHQFKVSSCQVYGVTPLLGYYYHKVCIYECLLVRLQASFSGSPYAYRGWVIAVLHLVNGSLLLGLAQPVILLMKHIKFVKRASNGGKICATHYPFWGSALSALLDLCINIVLLILFIKPLLALAKQQQIALMQQQQQQQQSPLDALETSLSSEDPDEDDPTQMQTQTQTPTQIQTRVTSSKVSSLRHTYTPKVVVPTAIISPDNSTANPFPTLITVDATLKKQRMREFRKTSAFYKLSIKVTTLTLIMVLSTILSMSLYSFLTWTIGLMFDVVTNCLCLLLMFKKYDAIYKVLCNCCNACVGYCGTIGFTNTSNDTFTNAIIAVQLPPPQPPATIPIPAISPAPNTIALTETRL</sequence>
<dbReference type="PROSITE" id="PS00198">
    <property type="entry name" value="4FE4S_FER_1"/>
    <property type="match status" value="1"/>
</dbReference>
<keyword evidence="2" id="KW-1133">Transmembrane helix</keyword>
<evidence type="ECO:0000256" key="2">
    <source>
        <dbReference type="SAM" id="Phobius"/>
    </source>
</evidence>
<feature type="compositionally biased region" description="Low complexity" evidence="1">
    <location>
        <begin position="263"/>
        <end position="277"/>
    </location>
</feature>
<gene>
    <name evidence="3" type="ORF">RFI_09138</name>
</gene>
<protein>
    <submittedName>
        <fullName evidence="3">Uncharacterized protein</fullName>
    </submittedName>
</protein>
<proteinExistence type="predicted"/>
<dbReference type="AlphaFoldDB" id="X6NNZ4"/>
<accession>X6NNZ4</accession>
<feature type="transmembrane region" description="Helical" evidence="2">
    <location>
        <begin position="14"/>
        <end position="36"/>
    </location>
</feature>
<feature type="transmembrane region" description="Helical" evidence="2">
    <location>
        <begin position="122"/>
        <end position="139"/>
    </location>
</feature>
<keyword evidence="2" id="KW-0812">Transmembrane</keyword>
<feature type="region of interest" description="Disordered" evidence="1">
    <location>
        <begin position="244"/>
        <end position="283"/>
    </location>
</feature>
<feature type="transmembrane region" description="Helical" evidence="2">
    <location>
        <begin position="80"/>
        <end position="102"/>
    </location>
</feature>
<feature type="transmembrane region" description="Helical" evidence="2">
    <location>
        <begin position="363"/>
        <end position="385"/>
    </location>
</feature>
<keyword evidence="4" id="KW-1185">Reference proteome</keyword>
<evidence type="ECO:0000256" key="1">
    <source>
        <dbReference type="SAM" id="MobiDB-lite"/>
    </source>
</evidence>
<dbReference type="Proteomes" id="UP000023152">
    <property type="component" value="Unassembled WGS sequence"/>
</dbReference>
<name>X6NNZ4_RETFI</name>
<reference evidence="3 4" key="1">
    <citation type="journal article" date="2013" name="Curr. Biol.">
        <title>The Genome of the Foraminiferan Reticulomyxa filosa.</title>
        <authorList>
            <person name="Glockner G."/>
            <person name="Hulsmann N."/>
            <person name="Schleicher M."/>
            <person name="Noegel A.A."/>
            <person name="Eichinger L."/>
            <person name="Gallinger C."/>
            <person name="Pawlowski J."/>
            <person name="Sierra R."/>
            <person name="Euteneuer U."/>
            <person name="Pillet L."/>
            <person name="Moustafa A."/>
            <person name="Platzer M."/>
            <person name="Groth M."/>
            <person name="Szafranski K."/>
            <person name="Schliwa M."/>
        </authorList>
    </citation>
    <scope>NUCLEOTIDE SEQUENCE [LARGE SCALE GENOMIC DNA]</scope>
</reference>
<feature type="transmembrane region" description="Helical" evidence="2">
    <location>
        <begin position="151"/>
        <end position="175"/>
    </location>
</feature>
<evidence type="ECO:0000313" key="4">
    <source>
        <dbReference type="Proteomes" id="UP000023152"/>
    </source>
</evidence>
<organism evidence="3 4">
    <name type="scientific">Reticulomyxa filosa</name>
    <dbReference type="NCBI Taxonomy" id="46433"/>
    <lineage>
        <taxon>Eukaryota</taxon>
        <taxon>Sar</taxon>
        <taxon>Rhizaria</taxon>
        <taxon>Retaria</taxon>
        <taxon>Foraminifera</taxon>
        <taxon>Monothalamids</taxon>
        <taxon>Reticulomyxidae</taxon>
        <taxon>Reticulomyxa</taxon>
    </lineage>
</organism>
<dbReference type="EMBL" id="ASPP01006930">
    <property type="protein sequence ID" value="ETO27995.1"/>
    <property type="molecule type" value="Genomic_DNA"/>
</dbReference>
<feature type="transmembrane region" description="Helical" evidence="2">
    <location>
        <begin position="195"/>
        <end position="219"/>
    </location>
</feature>
<dbReference type="InterPro" id="IPR017900">
    <property type="entry name" value="4Fe4S_Fe_S_CS"/>
</dbReference>
<keyword evidence="2" id="KW-0472">Membrane</keyword>